<keyword evidence="5" id="KW-0539">Nucleus</keyword>
<dbReference type="Gene3D" id="3.30.1740.10">
    <property type="entry name" value="Zinc finger, PARP-type"/>
    <property type="match status" value="1"/>
</dbReference>
<feature type="domain" description="PARP-type" evidence="7">
    <location>
        <begin position="48"/>
        <end position="126"/>
    </location>
</feature>
<feature type="compositionally biased region" description="Basic residues" evidence="6">
    <location>
        <begin position="287"/>
        <end position="296"/>
    </location>
</feature>
<feature type="region of interest" description="Disordered" evidence="6">
    <location>
        <begin position="1"/>
        <end position="24"/>
    </location>
</feature>
<accession>A0A1Y2F8M3</accession>
<dbReference type="AlphaFoldDB" id="A0A1Y2F8M3"/>
<evidence type="ECO:0000259" key="7">
    <source>
        <dbReference type="SMART" id="SM01336"/>
    </source>
</evidence>
<feature type="region of interest" description="Disordered" evidence="6">
    <location>
        <begin position="132"/>
        <end position="307"/>
    </location>
</feature>
<reference evidence="8 9" key="1">
    <citation type="submission" date="2016-07" db="EMBL/GenBank/DDBJ databases">
        <title>Pervasive Adenine N6-methylation of Active Genes in Fungi.</title>
        <authorList>
            <consortium name="DOE Joint Genome Institute"/>
            <person name="Mondo S.J."/>
            <person name="Dannebaum R.O."/>
            <person name="Kuo R.C."/>
            <person name="Labutti K."/>
            <person name="Haridas S."/>
            <person name="Kuo A."/>
            <person name="Salamov A."/>
            <person name="Ahrendt S.R."/>
            <person name="Lipzen A."/>
            <person name="Sullivan W."/>
            <person name="Andreopoulos W.B."/>
            <person name="Clum A."/>
            <person name="Lindquist E."/>
            <person name="Daum C."/>
            <person name="Ramamoorthy G.K."/>
            <person name="Gryganskyi A."/>
            <person name="Culley D."/>
            <person name="Magnuson J.K."/>
            <person name="James T.Y."/>
            <person name="O'Malley M.A."/>
            <person name="Stajich J.E."/>
            <person name="Spatafora J.W."/>
            <person name="Visel A."/>
            <person name="Grigoriev I.V."/>
        </authorList>
    </citation>
    <scope>NUCLEOTIDE SEQUENCE [LARGE SCALE GENOMIC DNA]</scope>
    <source>
        <strain evidence="8 9">62-1032</strain>
    </source>
</reference>
<dbReference type="SUPFAM" id="SSF57716">
    <property type="entry name" value="Glucocorticoid receptor-like (DNA-binding domain)"/>
    <property type="match status" value="1"/>
</dbReference>
<feature type="compositionally biased region" description="Basic and acidic residues" evidence="6">
    <location>
        <begin position="196"/>
        <end position="214"/>
    </location>
</feature>
<feature type="compositionally biased region" description="Polar residues" evidence="6">
    <location>
        <begin position="12"/>
        <end position="21"/>
    </location>
</feature>
<dbReference type="GO" id="GO:0005634">
    <property type="term" value="C:nucleus"/>
    <property type="evidence" value="ECO:0007669"/>
    <property type="project" value="UniProtKB-SubCell"/>
</dbReference>
<proteinExistence type="predicted"/>
<dbReference type="InterPro" id="IPR036957">
    <property type="entry name" value="Znf_PARP_sf"/>
</dbReference>
<dbReference type="GO" id="GO:0008270">
    <property type="term" value="F:zinc ion binding"/>
    <property type="evidence" value="ECO:0007669"/>
    <property type="project" value="UniProtKB-KW"/>
</dbReference>
<evidence type="ECO:0000256" key="3">
    <source>
        <dbReference type="ARBA" id="ARBA00022771"/>
    </source>
</evidence>
<dbReference type="Pfam" id="PF00645">
    <property type="entry name" value="zf-PARP"/>
    <property type="match status" value="1"/>
</dbReference>
<evidence type="ECO:0000256" key="6">
    <source>
        <dbReference type="SAM" id="MobiDB-lite"/>
    </source>
</evidence>
<comment type="subcellular location">
    <subcellularLocation>
        <location evidence="1">Nucleus</location>
    </subcellularLocation>
</comment>
<evidence type="ECO:0000256" key="2">
    <source>
        <dbReference type="ARBA" id="ARBA00022723"/>
    </source>
</evidence>
<dbReference type="InterPro" id="IPR001510">
    <property type="entry name" value="Znf_PARP"/>
</dbReference>
<gene>
    <name evidence="8" type="ORF">BCR35DRAFT_331893</name>
</gene>
<sequence length="307" mass="33689">MARGSSSRDSEWTPYQHSSASRAPAARMDDLHRLARLGDGVDDAYKIEYSPSGGRLAMEGSRELRLGVWVDFGSEYGGSFKFRHWGCVTDRQLANMNVVFGGDASQLLGFSKIDSEDQQMVRKAFQTGFVDSDDHSALAPAPSPPPMATRSSPRKREHDEYQARYGGGGGQSAEQKMNTEKGEAGDPEGELDATTEEPHDGQEEVKVEIEEPPKKHGRGRPKKAKVEEKGDVKPAIVDEGAAVAPAEEEDVKPKTRARMRGKPATKVEEQQAAVNAEEQVEEDVKPKRSLRPRKPAAHAVDDRFIHG</sequence>
<dbReference type="STRING" id="106004.A0A1Y2F8M3"/>
<dbReference type="EMBL" id="MCGR01000025">
    <property type="protein sequence ID" value="ORY80250.1"/>
    <property type="molecule type" value="Genomic_DNA"/>
</dbReference>
<keyword evidence="9" id="KW-1185">Reference proteome</keyword>
<keyword evidence="3" id="KW-0863">Zinc-finger</keyword>
<dbReference type="SMART" id="SM01336">
    <property type="entry name" value="zf-PARP"/>
    <property type="match status" value="1"/>
</dbReference>
<organism evidence="8 9">
    <name type="scientific">Leucosporidium creatinivorum</name>
    <dbReference type="NCBI Taxonomy" id="106004"/>
    <lineage>
        <taxon>Eukaryota</taxon>
        <taxon>Fungi</taxon>
        <taxon>Dikarya</taxon>
        <taxon>Basidiomycota</taxon>
        <taxon>Pucciniomycotina</taxon>
        <taxon>Microbotryomycetes</taxon>
        <taxon>Leucosporidiales</taxon>
        <taxon>Leucosporidium</taxon>
    </lineage>
</organism>
<dbReference type="InParanoid" id="A0A1Y2F8M3"/>
<dbReference type="OrthoDB" id="429950at2759"/>
<keyword evidence="2" id="KW-0479">Metal-binding</keyword>
<keyword evidence="4" id="KW-0862">Zinc</keyword>
<evidence type="ECO:0000256" key="5">
    <source>
        <dbReference type="ARBA" id="ARBA00023242"/>
    </source>
</evidence>
<feature type="compositionally biased region" description="Basic residues" evidence="6">
    <location>
        <begin position="254"/>
        <end position="263"/>
    </location>
</feature>
<name>A0A1Y2F8M3_9BASI</name>
<feature type="compositionally biased region" description="Acidic residues" evidence="6">
    <location>
        <begin position="185"/>
        <end position="195"/>
    </location>
</feature>
<feature type="compositionally biased region" description="Basic and acidic residues" evidence="6">
    <location>
        <begin position="1"/>
        <end position="11"/>
    </location>
</feature>
<dbReference type="GO" id="GO:0003677">
    <property type="term" value="F:DNA binding"/>
    <property type="evidence" value="ECO:0007669"/>
    <property type="project" value="InterPro"/>
</dbReference>
<evidence type="ECO:0000313" key="8">
    <source>
        <dbReference type="EMBL" id="ORY80250.1"/>
    </source>
</evidence>
<comment type="caution">
    <text evidence="8">The sequence shown here is derived from an EMBL/GenBank/DDBJ whole genome shotgun (WGS) entry which is preliminary data.</text>
</comment>
<evidence type="ECO:0000256" key="1">
    <source>
        <dbReference type="ARBA" id="ARBA00004123"/>
    </source>
</evidence>
<dbReference type="Proteomes" id="UP000193467">
    <property type="component" value="Unassembled WGS sequence"/>
</dbReference>
<evidence type="ECO:0000256" key="4">
    <source>
        <dbReference type="ARBA" id="ARBA00022833"/>
    </source>
</evidence>
<protein>
    <recommendedName>
        <fullName evidence="7">PARP-type domain-containing protein</fullName>
    </recommendedName>
</protein>
<evidence type="ECO:0000313" key="9">
    <source>
        <dbReference type="Proteomes" id="UP000193467"/>
    </source>
</evidence>